<dbReference type="InterPro" id="IPR023635">
    <property type="entry name" value="Peptide_deformylase"/>
</dbReference>
<evidence type="ECO:0000256" key="3">
    <source>
        <dbReference type="ARBA" id="ARBA00022801"/>
    </source>
</evidence>
<dbReference type="AlphaFoldDB" id="A0A1H6RN40"/>
<comment type="function">
    <text evidence="6">Removes the formyl group from the N-terminal Met of newly synthesized proteins. Requires at least a dipeptide for an efficient rate of reaction. N-terminal L-methionine is a prerequisite for activity but the enzyme has broad specificity at other positions.</text>
</comment>
<comment type="catalytic activity">
    <reaction evidence="6">
        <text>N-terminal N-formyl-L-methionyl-[peptide] + H2O = N-terminal L-methionyl-[peptide] + formate</text>
        <dbReference type="Rhea" id="RHEA:24420"/>
        <dbReference type="Rhea" id="RHEA-COMP:10639"/>
        <dbReference type="Rhea" id="RHEA-COMP:10640"/>
        <dbReference type="ChEBI" id="CHEBI:15377"/>
        <dbReference type="ChEBI" id="CHEBI:15740"/>
        <dbReference type="ChEBI" id="CHEBI:49298"/>
        <dbReference type="ChEBI" id="CHEBI:64731"/>
        <dbReference type="EC" id="3.5.1.88"/>
    </reaction>
</comment>
<feature type="active site" evidence="6">
    <location>
        <position position="160"/>
    </location>
</feature>
<dbReference type="GO" id="GO:0006412">
    <property type="term" value="P:translation"/>
    <property type="evidence" value="ECO:0007669"/>
    <property type="project" value="UniProtKB-UniRule"/>
</dbReference>
<dbReference type="Pfam" id="PF01327">
    <property type="entry name" value="Pep_deformylase"/>
    <property type="match status" value="1"/>
</dbReference>
<dbReference type="PIRSF" id="PIRSF004749">
    <property type="entry name" value="Pep_def"/>
    <property type="match status" value="1"/>
</dbReference>
<keyword evidence="3 6" id="KW-0378">Hydrolase</keyword>
<keyword evidence="2 6" id="KW-0479">Metal-binding</keyword>
<comment type="similarity">
    <text evidence="1 6">Belongs to the polypeptide deformylase family.</text>
</comment>
<proteinExistence type="inferred from homology"/>
<dbReference type="Proteomes" id="UP000183028">
    <property type="component" value="Unassembled WGS sequence"/>
</dbReference>
<dbReference type="EC" id="3.5.1.88" evidence="6"/>
<reference evidence="8" key="1">
    <citation type="submission" date="2016-10" db="EMBL/GenBank/DDBJ databases">
        <authorList>
            <person name="Varghese N."/>
        </authorList>
    </citation>
    <scope>NUCLEOTIDE SEQUENCE [LARGE SCALE GENOMIC DNA]</scope>
    <source>
        <strain evidence="8">DSM 20406</strain>
    </source>
</reference>
<dbReference type="PANTHER" id="PTHR10458">
    <property type="entry name" value="PEPTIDE DEFORMYLASE"/>
    <property type="match status" value="1"/>
</dbReference>
<organism evidence="7 8">
    <name type="scientific">Sharpea azabuensis</name>
    <dbReference type="NCBI Taxonomy" id="322505"/>
    <lineage>
        <taxon>Bacteria</taxon>
        <taxon>Bacillati</taxon>
        <taxon>Bacillota</taxon>
        <taxon>Erysipelotrichia</taxon>
        <taxon>Erysipelotrichales</taxon>
        <taxon>Coprobacillaceae</taxon>
        <taxon>Sharpea</taxon>
    </lineage>
</organism>
<gene>
    <name evidence="6" type="primary">def</name>
    <name evidence="7" type="ORF">SAMN04487834_101020</name>
</gene>
<dbReference type="RefSeq" id="WP_033163449.1">
    <property type="nucleotide sequence ID" value="NZ_CACVPP010000017.1"/>
</dbReference>
<dbReference type="EMBL" id="FNYK01000010">
    <property type="protein sequence ID" value="SEI57199.1"/>
    <property type="molecule type" value="Genomic_DNA"/>
</dbReference>
<name>A0A1H6RN40_9FIRM</name>
<dbReference type="PRINTS" id="PR01576">
    <property type="entry name" value="PDEFORMYLASE"/>
</dbReference>
<dbReference type="CDD" id="cd00487">
    <property type="entry name" value="Pep_deformylase"/>
    <property type="match status" value="1"/>
</dbReference>
<dbReference type="GO" id="GO:0042586">
    <property type="term" value="F:peptide deformylase activity"/>
    <property type="evidence" value="ECO:0007669"/>
    <property type="project" value="UniProtKB-UniRule"/>
</dbReference>
<keyword evidence="5 6" id="KW-0408">Iron</keyword>
<accession>A0A1H6RN40</accession>
<dbReference type="STRING" id="322505.SAMN04487836_1251"/>
<feature type="binding site" evidence="6">
    <location>
        <position position="159"/>
    </location>
    <ligand>
        <name>Fe cation</name>
        <dbReference type="ChEBI" id="CHEBI:24875"/>
    </ligand>
</feature>
<evidence type="ECO:0000256" key="6">
    <source>
        <dbReference type="HAMAP-Rule" id="MF_00163"/>
    </source>
</evidence>
<dbReference type="InterPro" id="IPR036821">
    <property type="entry name" value="Peptide_deformylase_sf"/>
</dbReference>
<dbReference type="PANTHER" id="PTHR10458:SF8">
    <property type="entry name" value="PEPTIDE DEFORMYLASE 2"/>
    <property type="match status" value="1"/>
</dbReference>
<keyword evidence="4 6" id="KW-0648">Protein biosynthesis</keyword>
<comment type="cofactor">
    <cofactor evidence="6">
        <name>Fe(2+)</name>
        <dbReference type="ChEBI" id="CHEBI:29033"/>
    </cofactor>
    <text evidence="6">Binds 1 Fe(2+) ion.</text>
</comment>
<evidence type="ECO:0000313" key="7">
    <source>
        <dbReference type="EMBL" id="SEI57199.1"/>
    </source>
</evidence>
<sequence>MITMKDIITDQDPRIREISKEVELPLSDEDRNKLMEMMEYLKNSQDEELSEKYHLRPGVGLAAIQLGIPKRMLTIYIPDYDEEGNMTHKEEWALVNPKLVAYTQKEAYIKAGEGCLSVPEDLQGYVPRHAKVVVEAYDAITDKQVKITARGFFSMCLQHEMDHLDGILYYDHFNKDNPLAPIPNAMVIE</sequence>
<evidence type="ECO:0000256" key="4">
    <source>
        <dbReference type="ARBA" id="ARBA00022917"/>
    </source>
</evidence>
<dbReference type="eggNOG" id="COG0242">
    <property type="taxonomic scope" value="Bacteria"/>
</dbReference>
<feature type="binding site" evidence="6">
    <location>
        <position position="163"/>
    </location>
    <ligand>
        <name>Fe cation</name>
        <dbReference type="ChEBI" id="CHEBI:24875"/>
    </ligand>
</feature>
<dbReference type="FunFam" id="3.90.45.10:FF:000002">
    <property type="entry name" value="Peptide deformylase"/>
    <property type="match status" value="1"/>
</dbReference>
<feature type="binding site" evidence="6">
    <location>
        <position position="115"/>
    </location>
    <ligand>
        <name>Fe cation</name>
        <dbReference type="ChEBI" id="CHEBI:24875"/>
    </ligand>
</feature>
<dbReference type="NCBIfam" id="TIGR00079">
    <property type="entry name" value="pept_deformyl"/>
    <property type="match status" value="1"/>
</dbReference>
<evidence type="ECO:0000256" key="1">
    <source>
        <dbReference type="ARBA" id="ARBA00010759"/>
    </source>
</evidence>
<dbReference type="GO" id="GO:0046872">
    <property type="term" value="F:metal ion binding"/>
    <property type="evidence" value="ECO:0007669"/>
    <property type="project" value="UniProtKB-KW"/>
</dbReference>
<dbReference type="HAMAP" id="MF_00163">
    <property type="entry name" value="Pep_deformylase"/>
    <property type="match status" value="1"/>
</dbReference>
<dbReference type="Gene3D" id="3.90.45.10">
    <property type="entry name" value="Peptide deformylase"/>
    <property type="match status" value="1"/>
</dbReference>
<dbReference type="OrthoDB" id="9784988at2"/>
<keyword evidence="8" id="KW-1185">Reference proteome</keyword>
<evidence type="ECO:0000313" key="8">
    <source>
        <dbReference type="Proteomes" id="UP000183028"/>
    </source>
</evidence>
<evidence type="ECO:0000256" key="5">
    <source>
        <dbReference type="ARBA" id="ARBA00023004"/>
    </source>
</evidence>
<protein>
    <recommendedName>
        <fullName evidence="6">Peptide deformylase</fullName>
        <shortName evidence="6">PDF</shortName>
        <ecNumber evidence="6">3.5.1.88</ecNumber>
    </recommendedName>
    <alternativeName>
        <fullName evidence="6">Polypeptide deformylase</fullName>
    </alternativeName>
</protein>
<dbReference type="SUPFAM" id="SSF56420">
    <property type="entry name" value="Peptide deformylase"/>
    <property type="match status" value="1"/>
</dbReference>
<evidence type="ECO:0000256" key="2">
    <source>
        <dbReference type="ARBA" id="ARBA00022723"/>
    </source>
</evidence>
<dbReference type="GeneID" id="54120846"/>